<evidence type="ECO:0000256" key="1">
    <source>
        <dbReference type="ARBA" id="ARBA00000085"/>
    </source>
</evidence>
<keyword evidence="9 17" id="KW-0418">Kinase</keyword>
<gene>
    <name evidence="17" type="ORF">C4N25_05570</name>
</gene>
<feature type="transmembrane region" description="Helical" evidence="14">
    <location>
        <begin position="184"/>
        <end position="204"/>
    </location>
</feature>
<evidence type="ECO:0000256" key="12">
    <source>
        <dbReference type="ARBA" id="ARBA00023012"/>
    </source>
</evidence>
<dbReference type="InterPro" id="IPR003594">
    <property type="entry name" value="HATPase_dom"/>
</dbReference>
<feature type="transmembrane region" description="Helical" evidence="14">
    <location>
        <begin position="15"/>
        <end position="37"/>
    </location>
</feature>
<keyword evidence="13 14" id="KW-0472">Membrane</keyword>
<comment type="subcellular location">
    <subcellularLocation>
        <location evidence="2">Cell membrane</location>
        <topology evidence="2">Multi-pass membrane protein</topology>
    </subcellularLocation>
</comment>
<dbReference type="GO" id="GO:0005886">
    <property type="term" value="C:plasma membrane"/>
    <property type="evidence" value="ECO:0007669"/>
    <property type="project" value="UniProtKB-SubCell"/>
</dbReference>
<feature type="domain" description="HAMP" evidence="16">
    <location>
        <begin position="206"/>
        <end position="259"/>
    </location>
</feature>
<dbReference type="Pfam" id="PF02518">
    <property type="entry name" value="HATPase_c"/>
    <property type="match status" value="1"/>
</dbReference>
<dbReference type="SUPFAM" id="SSF158472">
    <property type="entry name" value="HAMP domain-like"/>
    <property type="match status" value="1"/>
</dbReference>
<dbReference type="Pfam" id="PF00672">
    <property type="entry name" value="HAMP"/>
    <property type="match status" value="1"/>
</dbReference>
<protein>
    <recommendedName>
        <fullName evidence="3">histidine kinase</fullName>
        <ecNumber evidence="3">2.7.13.3</ecNumber>
    </recommendedName>
</protein>
<evidence type="ECO:0000256" key="8">
    <source>
        <dbReference type="ARBA" id="ARBA00022741"/>
    </source>
</evidence>
<evidence type="ECO:0000256" key="7">
    <source>
        <dbReference type="ARBA" id="ARBA00022692"/>
    </source>
</evidence>
<evidence type="ECO:0000313" key="18">
    <source>
        <dbReference type="Proteomes" id="UP000251634"/>
    </source>
</evidence>
<name>A0A329TMG6_9FIRM</name>
<dbReference type="EC" id="2.7.13.3" evidence="3"/>
<sequence>MAEQRVRGLSLRRKVTGWLGAILAVTLVSIGMATAVGRWTSTAFDAMLADNSACYTVQDALAAETKAFSRMVREPSRENTEEYQTACEITEASLAELPFDYEKIGEERYARTWNLLQGYAGYQKYRDAFLQMAPAAETYVDQMYRVMELQDYLSEYALRLTQATLEQENAAYSAQADQLEQLPWVYLGLFLMALALMLVLLDLLSRAVVRPLLALARASRSIADNDFSGQDLPVHSQDEVGRLTGTFNQMKHAMQEHLATLNALHREEVRNLALEKDLDHTRMEMLKSQVNPHFLFNTLNMISCMARLEDAETTDKMIVSLGNLFRHNLRTKQQEVTLEEELDGLEDYIYLQQMRFDGRIAVEKQILVDPARARLPSFTLQPVIENAFSHGLKACEEGGRILLRVWRQGRMLYVTVADNGKGMTEEELAALSEKMRQSEQTGKSIGLGNIFRRVSMLYPDTGKMQVFSRAGHGTVIRFEIPQGEEEERT</sequence>
<dbReference type="AlphaFoldDB" id="A0A329TMG6"/>
<evidence type="ECO:0000256" key="14">
    <source>
        <dbReference type="SAM" id="Phobius"/>
    </source>
</evidence>
<dbReference type="InterPro" id="IPR003660">
    <property type="entry name" value="HAMP_dom"/>
</dbReference>
<keyword evidence="6" id="KW-0808">Transferase</keyword>
<evidence type="ECO:0000256" key="6">
    <source>
        <dbReference type="ARBA" id="ARBA00022679"/>
    </source>
</evidence>
<dbReference type="RefSeq" id="WP_112115294.1">
    <property type="nucleotide sequence ID" value="NZ_PRKZ01000003.1"/>
</dbReference>
<keyword evidence="11 14" id="KW-1133">Transmembrane helix</keyword>
<dbReference type="SMART" id="SM00304">
    <property type="entry name" value="HAMP"/>
    <property type="match status" value="1"/>
</dbReference>
<keyword evidence="12" id="KW-0902">Two-component regulatory system</keyword>
<dbReference type="GO" id="GO:0000155">
    <property type="term" value="F:phosphorelay sensor kinase activity"/>
    <property type="evidence" value="ECO:0007669"/>
    <property type="project" value="InterPro"/>
</dbReference>
<dbReference type="PROSITE" id="PS50885">
    <property type="entry name" value="HAMP"/>
    <property type="match status" value="1"/>
</dbReference>
<proteinExistence type="predicted"/>
<accession>A0A329TMG6</accession>
<evidence type="ECO:0000256" key="13">
    <source>
        <dbReference type="ARBA" id="ARBA00023136"/>
    </source>
</evidence>
<feature type="domain" description="Histidine kinase" evidence="15">
    <location>
        <begin position="380"/>
        <end position="484"/>
    </location>
</feature>
<dbReference type="GO" id="GO:0005524">
    <property type="term" value="F:ATP binding"/>
    <property type="evidence" value="ECO:0007669"/>
    <property type="project" value="UniProtKB-KW"/>
</dbReference>
<evidence type="ECO:0000256" key="11">
    <source>
        <dbReference type="ARBA" id="ARBA00022989"/>
    </source>
</evidence>
<evidence type="ECO:0000256" key="5">
    <source>
        <dbReference type="ARBA" id="ARBA00022553"/>
    </source>
</evidence>
<dbReference type="SMART" id="SM00387">
    <property type="entry name" value="HATPase_c"/>
    <property type="match status" value="1"/>
</dbReference>
<dbReference type="PANTHER" id="PTHR34220:SF11">
    <property type="entry name" value="SENSOR PROTEIN KINASE HPTS"/>
    <property type="match status" value="1"/>
</dbReference>
<evidence type="ECO:0000259" key="16">
    <source>
        <dbReference type="PROSITE" id="PS50885"/>
    </source>
</evidence>
<organism evidence="17 18">
    <name type="scientific">Faecalibacterium prausnitzii</name>
    <dbReference type="NCBI Taxonomy" id="853"/>
    <lineage>
        <taxon>Bacteria</taxon>
        <taxon>Bacillati</taxon>
        <taxon>Bacillota</taxon>
        <taxon>Clostridia</taxon>
        <taxon>Eubacteriales</taxon>
        <taxon>Oscillospiraceae</taxon>
        <taxon>Faecalibacterium</taxon>
    </lineage>
</organism>
<comment type="caution">
    <text evidence="17">The sequence shown here is derived from an EMBL/GenBank/DDBJ whole genome shotgun (WGS) entry which is preliminary data.</text>
</comment>
<keyword evidence="7 14" id="KW-0812">Transmembrane</keyword>
<evidence type="ECO:0000256" key="10">
    <source>
        <dbReference type="ARBA" id="ARBA00022840"/>
    </source>
</evidence>
<dbReference type="EMBL" id="PRKZ01000003">
    <property type="protein sequence ID" value="RAW50469.1"/>
    <property type="molecule type" value="Genomic_DNA"/>
</dbReference>
<evidence type="ECO:0000259" key="15">
    <source>
        <dbReference type="PROSITE" id="PS50109"/>
    </source>
</evidence>
<dbReference type="InterPro" id="IPR005467">
    <property type="entry name" value="His_kinase_dom"/>
</dbReference>
<comment type="catalytic activity">
    <reaction evidence="1">
        <text>ATP + protein L-histidine = ADP + protein N-phospho-L-histidine.</text>
        <dbReference type="EC" id="2.7.13.3"/>
    </reaction>
</comment>
<keyword evidence="5" id="KW-0597">Phosphoprotein</keyword>
<dbReference type="PANTHER" id="PTHR34220">
    <property type="entry name" value="SENSOR HISTIDINE KINASE YPDA"/>
    <property type="match status" value="1"/>
</dbReference>
<evidence type="ECO:0000256" key="9">
    <source>
        <dbReference type="ARBA" id="ARBA00022777"/>
    </source>
</evidence>
<dbReference type="Proteomes" id="UP000251634">
    <property type="component" value="Unassembled WGS sequence"/>
</dbReference>
<dbReference type="InterPro" id="IPR050640">
    <property type="entry name" value="Bact_2-comp_sensor_kinase"/>
</dbReference>
<evidence type="ECO:0000256" key="3">
    <source>
        <dbReference type="ARBA" id="ARBA00012438"/>
    </source>
</evidence>
<keyword evidence="8" id="KW-0547">Nucleotide-binding</keyword>
<dbReference type="Pfam" id="PF06580">
    <property type="entry name" value="His_kinase"/>
    <property type="match status" value="1"/>
</dbReference>
<dbReference type="CDD" id="cd06225">
    <property type="entry name" value="HAMP"/>
    <property type="match status" value="1"/>
</dbReference>
<dbReference type="InterPro" id="IPR036890">
    <property type="entry name" value="HATPase_C_sf"/>
</dbReference>
<reference evidence="17 18" key="1">
    <citation type="submission" date="2018-02" db="EMBL/GenBank/DDBJ databases">
        <title>Complete genome sequencing of Faecalibacterium prausnitzii strains isolated from the human gut.</title>
        <authorList>
            <person name="Fitzgerald B.C."/>
            <person name="Shkoporov A.N."/>
            <person name="Ross P.R."/>
            <person name="Hill C."/>
        </authorList>
    </citation>
    <scope>NUCLEOTIDE SEQUENCE [LARGE SCALE GENOMIC DNA]</scope>
    <source>
        <strain evidence="17 18">APC942/8-14-2</strain>
    </source>
</reference>
<dbReference type="Gene3D" id="6.10.340.10">
    <property type="match status" value="1"/>
</dbReference>
<keyword evidence="4" id="KW-1003">Cell membrane</keyword>
<dbReference type="SUPFAM" id="SSF55874">
    <property type="entry name" value="ATPase domain of HSP90 chaperone/DNA topoisomerase II/histidine kinase"/>
    <property type="match status" value="1"/>
</dbReference>
<dbReference type="PROSITE" id="PS50109">
    <property type="entry name" value="HIS_KIN"/>
    <property type="match status" value="1"/>
</dbReference>
<evidence type="ECO:0000313" key="17">
    <source>
        <dbReference type="EMBL" id="RAW50469.1"/>
    </source>
</evidence>
<evidence type="ECO:0000256" key="2">
    <source>
        <dbReference type="ARBA" id="ARBA00004651"/>
    </source>
</evidence>
<keyword evidence="10" id="KW-0067">ATP-binding</keyword>
<dbReference type="InterPro" id="IPR010559">
    <property type="entry name" value="Sig_transdc_His_kin_internal"/>
</dbReference>
<evidence type="ECO:0000256" key="4">
    <source>
        <dbReference type="ARBA" id="ARBA00022475"/>
    </source>
</evidence>
<dbReference type="Gene3D" id="3.30.565.10">
    <property type="entry name" value="Histidine kinase-like ATPase, C-terminal domain"/>
    <property type="match status" value="1"/>
</dbReference>